<sequence length="708" mass="78485">MGEEASEMSATVPAPLLAISLCVSLGFVLRFGKVFERWQLFGFELSCGVKMEILSEEEDQFFDTREDCPSASDPGSDSPDNLDSDFGVIGSLPASIGYEGDPGNTSSNEVEVETDRIMEHGDAVLRSYSLDDGLSSSQSSMSIWSNDAQELLDGAMEENFVCRIRNLDNGTEFILDELRQDGTSGRIREVGSNRLLTVAEFERSLGFSHLVQQGMRREVEDVPNLGLPRKQVKMGWFRRLGAVSCIVDRQVEAGGEDGVVRVWQVMEKERSDEFGILDIHSSKAHFTVNDLSVAPLKVNREKKGKFKSMLTSDSACVIFPQKVFQISEKPLHEFFGHCGEVLDLSWSKDNYLLSSSVDKTVRLWKVGSNKCLQVFFHNDYVTCVHFNPVDENYFISGSIDGKVRIWAIPGCQVVDWTDITEIVTAVCYCPDGKGGIVGSMNGNCRFYDAADNRLQQYTQICLQGKKKSPFKRITGFQFSPSDPTRLMVTSADSQVRILHGVDVIRKYRGLRNAGSQISASFTSDGMHIVSASEDSYVYIWNYISQDGPVAQEKKSKWSCERFFSNNVSVAIPWCGMTSMNCSSSSTVTGKSPSSIVSGPCSEKSVLLQSELVESSQWKLPFSSPENLSLSHGFFSHSLPKGSATWPEENLPASSLVVSSAMCKSQYKFLKMSRQSMHGSPHAWGLVIVTAGWDGRIRSFQNYGLPVHL</sequence>
<reference evidence="1 2" key="1">
    <citation type="journal article" date="2024" name="Plant Biotechnol. J.">
        <title>Genome and CRISPR/Cas9 system of a widespread forest tree (Populus alba) in the world.</title>
        <authorList>
            <person name="Liu Y.J."/>
            <person name="Jiang P.F."/>
            <person name="Han X.M."/>
            <person name="Li X.Y."/>
            <person name="Wang H.M."/>
            <person name="Wang Y.J."/>
            <person name="Wang X.X."/>
            <person name="Zeng Q.Y."/>
        </authorList>
    </citation>
    <scope>NUCLEOTIDE SEQUENCE [LARGE SCALE GENOMIC DNA]</scope>
    <source>
        <strain evidence="2">cv. PAL-ZL1</strain>
    </source>
</reference>
<evidence type="ECO:0000313" key="2">
    <source>
        <dbReference type="Proteomes" id="UP000309997"/>
    </source>
</evidence>
<comment type="caution">
    <text evidence="1">The sequence shown here is derived from an EMBL/GenBank/DDBJ whole genome shotgun (WGS) entry which is preliminary data.</text>
</comment>
<dbReference type="EMBL" id="RCHU02000002">
    <property type="protein sequence ID" value="KAL3604238.1"/>
    <property type="molecule type" value="Genomic_DNA"/>
</dbReference>
<accession>A0ACC4CTV4</accession>
<organism evidence="1 2">
    <name type="scientific">Populus alba</name>
    <name type="common">White poplar</name>
    <dbReference type="NCBI Taxonomy" id="43335"/>
    <lineage>
        <taxon>Eukaryota</taxon>
        <taxon>Viridiplantae</taxon>
        <taxon>Streptophyta</taxon>
        <taxon>Embryophyta</taxon>
        <taxon>Tracheophyta</taxon>
        <taxon>Spermatophyta</taxon>
        <taxon>Magnoliopsida</taxon>
        <taxon>eudicotyledons</taxon>
        <taxon>Gunneridae</taxon>
        <taxon>Pentapetalae</taxon>
        <taxon>rosids</taxon>
        <taxon>fabids</taxon>
        <taxon>Malpighiales</taxon>
        <taxon>Salicaceae</taxon>
        <taxon>Saliceae</taxon>
        <taxon>Populus</taxon>
    </lineage>
</organism>
<keyword evidence="2" id="KW-1185">Reference proteome</keyword>
<evidence type="ECO:0000313" key="1">
    <source>
        <dbReference type="EMBL" id="KAL3604238.1"/>
    </source>
</evidence>
<gene>
    <name evidence="1" type="ORF">D5086_005097</name>
</gene>
<dbReference type="Proteomes" id="UP000309997">
    <property type="component" value="Unassembled WGS sequence"/>
</dbReference>
<proteinExistence type="predicted"/>
<protein>
    <submittedName>
        <fullName evidence="1">Uncharacterized protein</fullName>
    </submittedName>
</protein>
<name>A0ACC4CTV4_POPAL</name>